<reference evidence="9" key="1">
    <citation type="submission" date="2022-12" db="EMBL/GenBank/DDBJ databases">
        <authorList>
            <person name="Wang J."/>
        </authorList>
    </citation>
    <scope>NUCLEOTIDE SEQUENCE</scope>
    <source>
        <strain evidence="9">HY-42-06</strain>
    </source>
</reference>
<keyword evidence="5 7" id="KW-1133">Transmembrane helix</keyword>
<evidence type="ECO:0000256" key="4">
    <source>
        <dbReference type="ARBA" id="ARBA00022692"/>
    </source>
</evidence>
<feature type="transmembrane region" description="Helical" evidence="7">
    <location>
        <begin position="125"/>
        <end position="142"/>
    </location>
</feature>
<name>A0ABT4CM23_9CLOT</name>
<dbReference type="InterPro" id="IPR003416">
    <property type="entry name" value="MgtC/SapB/SrpB/YhiD_fam"/>
</dbReference>
<evidence type="ECO:0000256" key="7">
    <source>
        <dbReference type="SAM" id="Phobius"/>
    </source>
</evidence>
<keyword evidence="6 7" id="KW-0472">Membrane</keyword>
<evidence type="ECO:0000256" key="5">
    <source>
        <dbReference type="ARBA" id="ARBA00022989"/>
    </source>
</evidence>
<evidence type="ECO:0000259" key="8">
    <source>
        <dbReference type="Pfam" id="PF02308"/>
    </source>
</evidence>
<protein>
    <submittedName>
        <fullName evidence="9">MgtC/SapB family protein</fullName>
    </submittedName>
</protein>
<feature type="transmembrane region" description="Helical" evidence="7">
    <location>
        <begin position="6"/>
        <end position="23"/>
    </location>
</feature>
<evidence type="ECO:0000256" key="2">
    <source>
        <dbReference type="ARBA" id="ARBA00009298"/>
    </source>
</evidence>
<dbReference type="PANTHER" id="PTHR33778">
    <property type="entry name" value="PROTEIN MGTC"/>
    <property type="match status" value="1"/>
</dbReference>
<dbReference type="PRINTS" id="PR01837">
    <property type="entry name" value="MGTCSAPBPROT"/>
</dbReference>
<gene>
    <name evidence="9" type="ORF">OXH55_05615</name>
</gene>
<keyword evidence="4 7" id="KW-0812">Transmembrane</keyword>
<keyword evidence="10" id="KW-1185">Reference proteome</keyword>
<sequence>MDNYEVILRLGLAIFIGGLLGYERQYKNRPAGLRTHILVCVGAAIISMIQLHITTDTIALIIEHPELSNALKADMGRLGAQVISGIGFLGVGTIIREKGSVKGLTTAASIWTVGCIGLAIGMGYYFLSIISAVSVFFTVVLLRRFESNFFKKVNLVKLQIEYYNKEDLNLELTSYFKSKNIKIKDVQFLIHGREENTLFRKCLYIILVPRYVKIGKVIEELNSFEKIVKVIKE</sequence>
<feature type="transmembrane region" description="Helical" evidence="7">
    <location>
        <begin position="35"/>
        <end position="55"/>
    </location>
</feature>
<evidence type="ECO:0000256" key="3">
    <source>
        <dbReference type="ARBA" id="ARBA00022475"/>
    </source>
</evidence>
<evidence type="ECO:0000256" key="6">
    <source>
        <dbReference type="ARBA" id="ARBA00023136"/>
    </source>
</evidence>
<evidence type="ECO:0000313" key="10">
    <source>
        <dbReference type="Proteomes" id="UP001079657"/>
    </source>
</evidence>
<comment type="caution">
    <text evidence="9">The sequence shown here is derived from an EMBL/GenBank/DDBJ whole genome shotgun (WGS) entry which is preliminary data.</text>
</comment>
<accession>A0ABT4CM23</accession>
<organism evidence="9 10">
    <name type="scientific">Clostridium ganghwense</name>
    <dbReference type="NCBI Taxonomy" id="312089"/>
    <lineage>
        <taxon>Bacteria</taxon>
        <taxon>Bacillati</taxon>
        <taxon>Bacillota</taxon>
        <taxon>Clostridia</taxon>
        <taxon>Eubacteriales</taxon>
        <taxon>Clostridiaceae</taxon>
        <taxon>Clostridium</taxon>
    </lineage>
</organism>
<comment type="similarity">
    <text evidence="2">Belongs to the MgtC/SapB family.</text>
</comment>
<dbReference type="EMBL" id="JAPQES010000001">
    <property type="protein sequence ID" value="MCY6370104.1"/>
    <property type="molecule type" value="Genomic_DNA"/>
</dbReference>
<proteinExistence type="inferred from homology"/>
<keyword evidence="3" id="KW-1003">Cell membrane</keyword>
<feature type="domain" description="MgtC/SapB/SrpB/YhiD N-terminal" evidence="8">
    <location>
        <begin position="10"/>
        <end position="147"/>
    </location>
</feature>
<dbReference type="RefSeq" id="WP_268048677.1">
    <property type="nucleotide sequence ID" value="NZ_JAPQES010000001.1"/>
</dbReference>
<dbReference type="PANTHER" id="PTHR33778:SF1">
    <property type="entry name" value="MAGNESIUM TRANSPORTER YHID-RELATED"/>
    <property type="match status" value="1"/>
</dbReference>
<evidence type="ECO:0000313" key="9">
    <source>
        <dbReference type="EMBL" id="MCY6370104.1"/>
    </source>
</evidence>
<comment type="subcellular location">
    <subcellularLocation>
        <location evidence="1">Cell membrane</location>
        <topology evidence="1">Multi-pass membrane protein</topology>
    </subcellularLocation>
</comment>
<dbReference type="InterPro" id="IPR049177">
    <property type="entry name" value="MgtC_SapB_SrpB_YhiD_N"/>
</dbReference>
<dbReference type="Proteomes" id="UP001079657">
    <property type="component" value="Unassembled WGS sequence"/>
</dbReference>
<dbReference type="Pfam" id="PF02308">
    <property type="entry name" value="MgtC"/>
    <property type="match status" value="1"/>
</dbReference>
<feature type="transmembrane region" description="Helical" evidence="7">
    <location>
        <begin position="75"/>
        <end position="94"/>
    </location>
</feature>
<evidence type="ECO:0000256" key="1">
    <source>
        <dbReference type="ARBA" id="ARBA00004651"/>
    </source>
</evidence>